<evidence type="ECO:0000256" key="4">
    <source>
        <dbReference type="ARBA" id="ARBA00022989"/>
    </source>
</evidence>
<reference evidence="7 8" key="1">
    <citation type="journal article" date="2018" name="Sci. Data">
        <title>The draft genome sequence of cork oak.</title>
        <authorList>
            <person name="Ramos A.M."/>
            <person name="Usie A."/>
            <person name="Barbosa P."/>
            <person name="Barros P.M."/>
            <person name="Capote T."/>
            <person name="Chaves I."/>
            <person name="Simoes F."/>
            <person name="Abreu I."/>
            <person name="Carrasquinho I."/>
            <person name="Faro C."/>
            <person name="Guimaraes J.B."/>
            <person name="Mendonca D."/>
            <person name="Nobrega F."/>
            <person name="Rodrigues L."/>
            <person name="Saibo N.J.M."/>
            <person name="Varela M.C."/>
            <person name="Egas C."/>
            <person name="Matos J."/>
            <person name="Miguel C.M."/>
            <person name="Oliveira M.M."/>
            <person name="Ricardo C.P."/>
            <person name="Goncalves S."/>
        </authorList>
    </citation>
    <scope>NUCLEOTIDE SEQUENCE [LARGE SCALE GENOMIC DNA]</scope>
    <source>
        <strain evidence="8">cv. HL8</strain>
    </source>
</reference>
<dbReference type="Proteomes" id="UP000237347">
    <property type="component" value="Unassembled WGS sequence"/>
</dbReference>
<accession>A0AAW0JNI7</accession>
<feature type="transmembrane region" description="Helical" evidence="6">
    <location>
        <begin position="246"/>
        <end position="271"/>
    </location>
</feature>
<comment type="similarity">
    <text evidence="2">Belongs to the major facilitator superfamily. Proton-dependent oligopeptide transporter (POT/PTR) (TC 2.A.17) family.</text>
</comment>
<dbReference type="GO" id="GO:0022857">
    <property type="term" value="F:transmembrane transporter activity"/>
    <property type="evidence" value="ECO:0007669"/>
    <property type="project" value="InterPro"/>
</dbReference>
<evidence type="ECO:0000313" key="7">
    <source>
        <dbReference type="EMBL" id="KAK7827616.1"/>
    </source>
</evidence>
<evidence type="ECO:0000256" key="1">
    <source>
        <dbReference type="ARBA" id="ARBA00004141"/>
    </source>
</evidence>
<dbReference type="PANTHER" id="PTHR11654">
    <property type="entry name" value="OLIGOPEPTIDE TRANSPORTER-RELATED"/>
    <property type="match status" value="1"/>
</dbReference>
<gene>
    <name evidence="7" type="primary">NPF2.8_5</name>
    <name evidence="7" type="ORF">CFP56_030967</name>
</gene>
<dbReference type="Gene3D" id="1.20.1250.20">
    <property type="entry name" value="MFS general substrate transporter like domains"/>
    <property type="match status" value="1"/>
</dbReference>
<dbReference type="EMBL" id="PKMF04000519">
    <property type="protein sequence ID" value="KAK7827616.1"/>
    <property type="molecule type" value="Genomic_DNA"/>
</dbReference>
<evidence type="ECO:0000256" key="5">
    <source>
        <dbReference type="ARBA" id="ARBA00023136"/>
    </source>
</evidence>
<sequence length="311" mass="35070">MLTHTDRFMFLDKAAMVADPTELDNQGIAKNGWRLCSLQQVEQLKCLVAVLPVWVSGIGCFIAMDQQSTFGILQAMQMDRAIGSHFMIPPGWMNITSMIALSIWIFIYEQENNKKGYEIDHATKNKHWHFVSILCMLVAGIVEKKRRDSALKHGSFTSPTSFALLLPQYVLSGMTEAFAAVAIMEFLTKQMPESMRTTAGAVFFLSLSIASYIGALIVNIIHKATTKTDQLSWLGGQDLNKNRLDYYYYIVAALEVLNFVYFNFFASHFVLSSSAGCEKRQLENSIACHPRTLSECEPNEEEKGLEMHNNH</sequence>
<evidence type="ECO:0000256" key="2">
    <source>
        <dbReference type="ARBA" id="ARBA00005982"/>
    </source>
</evidence>
<keyword evidence="3 6" id="KW-0812">Transmembrane</keyword>
<feature type="transmembrane region" description="Helical" evidence="6">
    <location>
        <begin position="84"/>
        <end position="107"/>
    </location>
</feature>
<dbReference type="Pfam" id="PF00854">
    <property type="entry name" value="PTR2"/>
    <property type="match status" value="1"/>
</dbReference>
<protein>
    <submittedName>
        <fullName evidence="7">Protein nrt1/ ptr family 2.8</fullName>
    </submittedName>
</protein>
<dbReference type="InterPro" id="IPR036259">
    <property type="entry name" value="MFS_trans_sf"/>
</dbReference>
<proteinExistence type="inferred from homology"/>
<dbReference type="GO" id="GO:0016020">
    <property type="term" value="C:membrane"/>
    <property type="evidence" value="ECO:0007669"/>
    <property type="project" value="UniProtKB-SubCell"/>
</dbReference>
<name>A0AAW0JNI7_QUESU</name>
<keyword evidence="8" id="KW-1185">Reference proteome</keyword>
<evidence type="ECO:0000256" key="6">
    <source>
        <dbReference type="SAM" id="Phobius"/>
    </source>
</evidence>
<dbReference type="SUPFAM" id="SSF103473">
    <property type="entry name" value="MFS general substrate transporter"/>
    <property type="match status" value="1"/>
</dbReference>
<comment type="caution">
    <text evidence="7">The sequence shown here is derived from an EMBL/GenBank/DDBJ whole genome shotgun (WGS) entry which is preliminary data.</text>
</comment>
<feature type="transmembrane region" description="Helical" evidence="6">
    <location>
        <begin position="162"/>
        <end position="187"/>
    </location>
</feature>
<dbReference type="InterPro" id="IPR000109">
    <property type="entry name" value="POT_fam"/>
</dbReference>
<dbReference type="AlphaFoldDB" id="A0AAW0JNI7"/>
<feature type="transmembrane region" description="Helical" evidence="6">
    <location>
        <begin position="199"/>
        <end position="221"/>
    </location>
</feature>
<comment type="subcellular location">
    <subcellularLocation>
        <location evidence="1">Membrane</location>
        <topology evidence="1">Multi-pass membrane protein</topology>
    </subcellularLocation>
</comment>
<feature type="transmembrane region" description="Helical" evidence="6">
    <location>
        <begin position="127"/>
        <end position="142"/>
    </location>
</feature>
<organism evidence="7 8">
    <name type="scientific">Quercus suber</name>
    <name type="common">Cork oak</name>
    <dbReference type="NCBI Taxonomy" id="58331"/>
    <lineage>
        <taxon>Eukaryota</taxon>
        <taxon>Viridiplantae</taxon>
        <taxon>Streptophyta</taxon>
        <taxon>Embryophyta</taxon>
        <taxon>Tracheophyta</taxon>
        <taxon>Spermatophyta</taxon>
        <taxon>Magnoliopsida</taxon>
        <taxon>eudicotyledons</taxon>
        <taxon>Gunneridae</taxon>
        <taxon>Pentapetalae</taxon>
        <taxon>rosids</taxon>
        <taxon>fabids</taxon>
        <taxon>Fagales</taxon>
        <taxon>Fagaceae</taxon>
        <taxon>Quercus</taxon>
    </lineage>
</organism>
<keyword evidence="4 6" id="KW-1133">Transmembrane helix</keyword>
<evidence type="ECO:0000313" key="8">
    <source>
        <dbReference type="Proteomes" id="UP000237347"/>
    </source>
</evidence>
<evidence type="ECO:0000256" key="3">
    <source>
        <dbReference type="ARBA" id="ARBA00022692"/>
    </source>
</evidence>
<keyword evidence="5 6" id="KW-0472">Membrane</keyword>